<sequence>MAFIKNQVIADAARAELKDKLVFARLAGTVVEDVDLKGLGSGDTKKFTEFELTNMDLQVLAKGDSIFTDEIGQSSFDVTIEQLAFGKKFYDQDLKYSLSGNSIESESVRHISMAFAQGLDNLALATATNSGRVVDASAGLTSNLILDEAVKDFGENTFDGALAAMIVHPTKAGQFRNDPNFVPVSAYGYENAQFGKQEVGMIGNVPVVMANRTIAAATAGQYKNILVPKNAVLSLIGSELSVENERFSKQRMSEITADIFTGFASNPNVKGIVFEG</sequence>
<name>A0A5D4M2L6_9BACI</name>
<protein>
    <recommendedName>
        <fullName evidence="3">Major capsid protein</fullName>
    </recommendedName>
</protein>
<dbReference type="Proteomes" id="UP000325182">
    <property type="component" value="Unassembled WGS sequence"/>
</dbReference>
<evidence type="ECO:0000313" key="1">
    <source>
        <dbReference type="EMBL" id="TYR95717.1"/>
    </source>
</evidence>
<accession>A0A5D4M2L6</accession>
<proteinExistence type="predicted"/>
<reference evidence="1 2" key="1">
    <citation type="submission" date="2019-08" db="EMBL/GenBank/DDBJ databases">
        <title>Bacillus genomes from the desert of Cuatro Cienegas, Coahuila.</title>
        <authorList>
            <person name="Olmedo-Alvarez G."/>
        </authorList>
    </citation>
    <scope>NUCLEOTIDE SEQUENCE [LARGE SCALE GENOMIC DNA]</scope>
    <source>
        <strain evidence="1 2">CH128b_4D</strain>
    </source>
</reference>
<organism evidence="1 2">
    <name type="scientific">Rossellomorea vietnamensis</name>
    <dbReference type="NCBI Taxonomy" id="218284"/>
    <lineage>
        <taxon>Bacteria</taxon>
        <taxon>Bacillati</taxon>
        <taxon>Bacillota</taxon>
        <taxon>Bacilli</taxon>
        <taxon>Bacillales</taxon>
        <taxon>Bacillaceae</taxon>
        <taxon>Rossellomorea</taxon>
    </lineage>
</organism>
<dbReference type="AlphaFoldDB" id="A0A5D4M2L6"/>
<evidence type="ECO:0008006" key="3">
    <source>
        <dbReference type="Google" id="ProtNLM"/>
    </source>
</evidence>
<evidence type="ECO:0000313" key="2">
    <source>
        <dbReference type="Proteomes" id="UP000325182"/>
    </source>
</evidence>
<dbReference type="EMBL" id="VTEG01000028">
    <property type="protein sequence ID" value="TYR95717.1"/>
    <property type="molecule type" value="Genomic_DNA"/>
</dbReference>
<comment type="caution">
    <text evidence="1">The sequence shown here is derived from an EMBL/GenBank/DDBJ whole genome shotgun (WGS) entry which is preliminary data.</text>
</comment>
<dbReference type="RefSeq" id="WP_148955188.1">
    <property type="nucleotide sequence ID" value="NZ_VTEG01000028.1"/>
</dbReference>
<gene>
    <name evidence="1" type="ORF">FZC84_21230</name>
</gene>